<dbReference type="Gene3D" id="3.40.50.1820">
    <property type="entry name" value="alpha/beta hydrolase"/>
    <property type="match status" value="1"/>
</dbReference>
<feature type="chain" id="PRO_5046952611" evidence="1">
    <location>
        <begin position="27"/>
        <end position="310"/>
    </location>
</feature>
<keyword evidence="1" id="KW-0732">Signal</keyword>
<dbReference type="SUPFAM" id="SSF53474">
    <property type="entry name" value="alpha/beta-Hydrolases"/>
    <property type="match status" value="1"/>
</dbReference>
<protein>
    <submittedName>
        <fullName evidence="2">Alpha/beta hydrolase</fullName>
    </submittedName>
</protein>
<keyword evidence="3" id="KW-1185">Reference proteome</keyword>
<name>A0ABW6NS53_9NOCA</name>
<evidence type="ECO:0000313" key="2">
    <source>
        <dbReference type="EMBL" id="MFF0457977.1"/>
    </source>
</evidence>
<organism evidence="2 3">
    <name type="scientific">Nocardia africana</name>
    <dbReference type="NCBI Taxonomy" id="134964"/>
    <lineage>
        <taxon>Bacteria</taxon>
        <taxon>Bacillati</taxon>
        <taxon>Actinomycetota</taxon>
        <taxon>Actinomycetes</taxon>
        <taxon>Mycobacteriales</taxon>
        <taxon>Nocardiaceae</taxon>
        <taxon>Nocardia</taxon>
    </lineage>
</organism>
<dbReference type="InterPro" id="IPR029058">
    <property type="entry name" value="AB_hydrolase_fold"/>
</dbReference>
<dbReference type="EMBL" id="JBIALX010000021">
    <property type="protein sequence ID" value="MFF0457977.1"/>
    <property type="molecule type" value="Genomic_DNA"/>
</dbReference>
<dbReference type="PROSITE" id="PS51257">
    <property type="entry name" value="PROKAR_LIPOPROTEIN"/>
    <property type="match status" value="1"/>
</dbReference>
<reference evidence="2 3" key="1">
    <citation type="submission" date="2024-10" db="EMBL/GenBank/DDBJ databases">
        <title>The Natural Products Discovery Center: Release of the First 8490 Sequenced Strains for Exploring Actinobacteria Biosynthetic Diversity.</title>
        <authorList>
            <person name="Kalkreuter E."/>
            <person name="Kautsar S.A."/>
            <person name="Yang D."/>
            <person name="Bader C.D."/>
            <person name="Teijaro C.N."/>
            <person name="Fluegel L."/>
            <person name="Davis C.M."/>
            <person name="Simpson J.R."/>
            <person name="Lauterbach L."/>
            <person name="Steele A.D."/>
            <person name="Gui C."/>
            <person name="Meng S."/>
            <person name="Li G."/>
            <person name="Viehrig K."/>
            <person name="Ye F."/>
            <person name="Su P."/>
            <person name="Kiefer A.F."/>
            <person name="Nichols A."/>
            <person name="Cepeda A.J."/>
            <person name="Yan W."/>
            <person name="Fan B."/>
            <person name="Jiang Y."/>
            <person name="Adhikari A."/>
            <person name="Zheng C.-J."/>
            <person name="Schuster L."/>
            <person name="Cowan T.M."/>
            <person name="Smanski M.J."/>
            <person name="Chevrette M.G."/>
            <person name="De Carvalho L.P.S."/>
            <person name="Shen B."/>
        </authorList>
    </citation>
    <scope>NUCLEOTIDE SEQUENCE [LARGE SCALE GENOMIC DNA]</scope>
    <source>
        <strain evidence="2 3">NPDC004550</strain>
    </source>
</reference>
<accession>A0ABW6NS53</accession>
<gene>
    <name evidence="2" type="ORF">ACFYTH_31845</name>
</gene>
<dbReference type="Proteomes" id="UP001601521">
    <property type="component" value="Unassembled WGS sequence"/>
</dbReference>
<dbReference type="RefSeq" id="WP_387255373.1">
    <property type="nucleotide sequence ID" value="NZ_JBIALX010000021.1"/>
</dbReference>
<dbReference type="GO" id="GO:0016787">
    <property type="term" value="F:hydrolase activity"/>
    <property type="evidence" value="ECO:0007669"/>
    <property type="project" value="UniProtKB-KW"/>
</dbReference>
<feature type="signal peptide" evidence="1">
    <location>
        <begin position="1"/>
        <end position="26"/>
    </location>
</feature>
<evidence type="ECO:0000256" key="1">
    <source>
        <dbReference type="SAM" id="SignalP"/>
    </source>
</evidence>
<comment type="caution">
    <text evidence="2">The sequence shown here is derived from an EMBL/GenBank/DDBJ whole genome shotgun (WGS) entry which is preliminary data.</text>
</comment>
<evidence type="ECO:0000313" key="3">
    <source>
        <dbReference type="Proteomes" id="UP001601521"/>
    </source>
</evidence>
<proteinExistence type="predicted"/>
<keyword evidence="2" id="KW-0378">Hydrolase</keyword>
<sequence>MRLRASIPTVLAAACVAAAAFAPVAASPPLPGTVDLPCAATTLHQDAAWYRPAGTPRGLVWLQHGFARTEGNVAALAETLSAAGYLVFSPSLPFLNLDGCTLQNLGDNTAFLDQVARLFATAGDPTGPLATSAARAGVGATALPRPWVFIGHSAGAEAVEYVAHRLHDSDPAAWANLRGLVLLDPVKSFLGDNTDVALADLAATDLPVLTVSGPPALCNNFGSGTAALRAHLHRRFLGVRLTTGEHTDAEGSSSDPLGELLCGTPQPGNVAVLQQLATRWTGDYFEGTTDYPAAAAAAFATHLAEPLAGA</sequence>